<dbReference type="AlphaFoldDB" id="A0A2W4W102"/>
<comment type="caution">
    <text evidence="1">The sequence shown here is derived from an EMBL/GenBank/DDBJ whole genome shotgun (WGS) entry which is preliminary data.</text>
</comment>
<evidence type="ECO:0000313" key="2">
    <source>
        <dbReference type="Proteomes" id="UP000249467"/>
    </source>
</evidence>
<proteinExistence type="predicted"/>
<evidence type="ECO:0000313" key="1">
    <source>
        <dbReference type="EMBL" id="PZO37187.1"/>
    </source>
</evidence>
<reference evidence="1 2" key="2">
    <citation type="submission" date="2018-06" db="EMBL/GenBank/DDBJ databases">
        <title>Metagenomic assembly of (sub)arctic Cyanobacteria and their associated microbiome from non-axenic cultures.</title>
        <authorList>
            <person name="Baurain D."/>
        </authorList>
    </citation>
    <scope>NUCLEOTIDE SEQUENCE [LARGE SCALE GENOMIC DNA]</scope>
    <source>
        <strain evidence="1">ULC066bin1</strain>
    </source>
</reference>
<accession>A0A2W4W102</accession>
<protein>
    <submittedName>
        <fullName evidence="1">Uncharacterized protein</fullName>
    </submittedName>
</protein>
<reference evidence="1 2" key="1">
    <citation type="submission" date="2018-04" db="EMBL/GenBank/DDBJ databases">
        <authorList>
            <person name="Go L.Y."/>
            <person name="Mitchell J.A."/>
        </authorList>
    </citation>
    <scope>NUCLEOTIDE SEQUENCE [LARGE SCALE GENOMIC DNA]</scope>
    <source>
        <strain evidence="1">ULC066bin1</strain>
    </source>
</reference>
<organism evidence="1 2">
    <name type="scientific">Pseudanabaena frigida</name>
    <dbReference type="NCBI Taxonomy" id="945775"/>
    <lineage>
        <taxon>Bacteria</taxon>
        <taxon>Bacillati</taxon>
        <taxon>Cyanobacteriota</taxon>
        <taxon>Cyanophyceae</taxon>
        <taxon>Pseudanabaenales</taxon>
        <taxon>Pseudanabaenaceae</taxon>
        <taxon>Pseudanabaena</taxon>
    </lineage>
</organism>
<dbReference type="Proteomes" id="UP000249467">
    <property type="component" value="Unassembled WGS sequence"/>
</dbReference>
<dbReference type="EMBL" id="QBML01000033">
    <property type="protein sequence ID" value="PZO37187.1"/>
    <property type="molecule type" value="Genomic_DNA"/>
</dbReference>
<name>A0A2W4W102_9CYAN</name>
<sequence>MTAFSSGQNIVWFTDSDAIVANEKHEQLFGKLVETTIRHMFMPQEDINQIVFGLSEIDDGSLEIEDFVSIPDLVAGALCETLDRLSQSDLKVTSKIILNMPKVQSKTNIICEWIGKTICPLKKFGIVFDKFGSHQWDFRPTFFSIKNLNVTPCEINCNAQNLAEYISDPIHFDVINQDKTE</sequence>
<gene>
    <name evidence="1" type="ORF">DCF19_19485</name>
</gene>